<dbReference type="PANTHER" id="PTHR43401">
    <property type="entry name" value="L-THREONINE 3-DEHYDROGENASE"/>
    <property type="match status" value="1"/>
</dbReference>
<dbReference type="InterPro" id="IPR013149">
    <property type="entry name" value="ADH-like_C"/>
</dbReference>
<dbReference type="GO" id="GO:0016491">
    <property type="term" value="F:oxidoreductase activity"/>
    <property type="evidence" value="ECO:0007669"/>
    <property type="project" value="UniProtKB-KW"/>
</dbReference>
<evidence type="ECO:0000256" key="8">
    <source>
        <dbReference type="ARBA" id="ARBA00039102"/>
    </source>
</evidence>
<evidence type="ECO:0000256" key="4">
    <source>
        <dbReference type="ARBA" id="ARBA00023002"/>
    </source>
</evidence>
<name>A0A117RBY5_9ACTN</name>
<accession>A0A117RBY5</accession>
<comment type="function">
    <text evidence="5">Catalyzes the oxidation of 2-deoxy-scyllo-inosamine (DOIA) with NAD(+) or NADP(+), forming 3-amino-2,3-dideoxy-scyllo-inosose (amino-DOI).</text>
</comment>
<dbReference type="InterPro" id="IPR011032">
    <property type="entry name" value="GroES-like_sf"/>
</dbReference>
<evidence type="ECO:0000256" key="5">
    <source>
        <dbReference type="ARBA" id="ARBA00037678"/>
    </source>
</evidence>
<dbReference type="STRING" id="1943.AQJ64_20095"/>
<dbReference type="InterPro" id="IPR036291">
    <property type="entry name" value="NAD(P)-bd_dom_sf"/>
</dbReference>
<evidence type="ECO:0000256" key="11">
    <source>
        <dbReference type="ARBA" id="ARBA00049085"/>
    </source>
</evidence>
<dbReference type="Gene3D" id="3.90.180.10">
    <property type="entry name" value="Medium-chain alcohol dehydrogenases, catalytic domain"/>
    <property type="match status" value="1"/>
</dbReference>
<keyword evidence="3 12" id="KW-0862">Zinc</keyword>
<organism evidence="14 15">
    <name type="scientific">Streptomyces griseoruber</name>
    <dbReference type="NCBI Taxonomy" id="1943"/>
    <lineage>
        <taxon>Bacteria</taxon>
        <taxon>Bacillati</taxon>
        <taxon>Actinomycetota</taxon>
        <taxon>Actinomycetes</taxon>
        <taxon>Kitasatosporales</taxon>
        <taxon>Streptomycetaceae</taxon>
        <taxon>Streptomyces</taxon>
    </lineage>
</organism>
<dbReference type="InterPro" id="IPR002328">
    <property type="entry name" value="ADH_Zn_CS"/>
</dbReference>
<dbReference type="SUPFAM" id="SSF51735">
    <property type="entry name" value="NAD(P)-binding Rossmann-fold domains"/>
    <property type="match status" value="1"/>
</dbReference>
<dbReference type="InterPro" id="IPR013154">
    <property type="entry name" value="ADH-like_N"/>
</dbReference>
<dbReference type="InterPro" id="IPR020843">
    <property type="entry name" value="ER"/>
</dbReference>
<dbReference type="PANTHER" id="PTHR43401:SF5">
    <property type="entry name" value="ALCOHOL DEHYDROGENASE-RELATED"/>
    <property type="match status" value="1"/>
</dbReference>
<dbReference type="AlphaFoldDB" id="A0A117RBY5"/>
<dbReference type="Pfam" id="PF08240">
    <property type="entry name" value="ADH_N"/>
    <property type="match status" value="1"/>
</dbReference>
<dbReference type="EC" id="1.1.1.329" evidence="8"/>
<dbReference type="InterPro" id="IPR050129">
    <property type="entry name" value="Zn_alcohol_dh"/>
</dbReference>
<protein>
    <recommendedName>
        <fullName evidence="9">2-deoxy-scyllo-inosamine dehydrogenase</fullName>
        <ecNumber evidence="8">1.1.1.329</ecNumber>
    </recommendedName>
</protein>
<reference evidence="14 15" key="1">
    <citation type="submission" date="2015-10" db="EMBL/GenBank/DDBJ databases">
        <title>Draft genome sequence of Streptomyces griseoruber DSM 40281, type strain for the species Streptomyces griseoruber.</title>
        <authorList>
            <person name="Ruckert C."/>
            <person name="Winkler A."/>
            <person name="Kalinowski J."/>
            <person name="Kampfer P."/>
            <person name="Glaeser S."/>
        </authorList>
    </citation>
    <scope>NUCLEOTIDE SEQUENCE [LARGE SCALE GENOMIC DNA]</scope>
    <source>
        <strain evidence="14 15">DSM 40281</strain>
    </source>
</reference>
<evidence type="ECO:0000256" key="1">
    <source>
        <dbReference type="ARBA" id="ARBA00001947"/>
    </source>
</evidence>
<evidence type="ECO:0000256" key="2">
    <source>
        <dbReference type="ARBA" id="ARBA00022723"/>
    </source>
</evidence>
<keyword evidence="2 12" id="KW-0479">Metal-binding</keyword>
<dbReference type="Proteomes" id="UP000052982">
    <property type="component" value="Unassembled WGS sequence"/>
</dbReference>
<dbReference type="RefSeq" id="WP_055637275.1">
    <property type="nucleotide sequence ID" value="NZ_KQ948769.1"/>
</dbReference>
<sequence length="355" mass="36744">MRAVVFEKYSEPAEVREVPDPRPTPHGVVVRVEATGLCRSDWHGWMGHDPDIVLPHVPGHELAGTVEETGAGVTRWRPGDRVTVPFVCGCGSCPSCAAGDHQVCERQTQPGFTHWGSFAQYVALDHADVNLVAIPDDLSYGTAASLGCRFATAFRAVVQQGRVAAGEWVAVHGCGGVGLSAVMIAAASGARVVAVDVSPRALELARTFGAAECVDATGVADTAAAVRDLTGGGAHLSLDALGSPATCAASVNGLRRRGRHLQVGLLPSPEGTTPVPLARAIALELEILGSHGMAAHTYPAMLEAVRAGVLRPDLLVTSTITLDAVPRALAEMGTAPGSGVTVIEPWSRGAEELTS</sequence>
<dbReference type="SMART" id="SM00829">
    <property type="entry name" value="PKS_ER"/>
    <property type="match status" value="1"/>
</dbReference>
<dbReference type="SUPFAM" id="SSF50129">
    <property type="entry name" value="GroES-like"/>
    <property type="match status" value="1"/>
</dbReference>
<gene>
    <name evidence="14" type="ORF">AQJ64_20095</name>
</gene>
<evidence type="ECO:0000256" key="9">
    <source>
        <dbReference type="ARBA" id="ARBA00039387"/>
    </source>
</evidence>
<evidence type="ECO:0000256" key="10">
    <source>
        <dbReference type="ARBA" id="ARBA00048685"/>
    </source>
</evidence>
<dbReference type="PROSITE" id="PS00059">
    <property type="entry name" value="ADH_ZINC"/>
    <property type="match status" value="1"/>
</dbReference>
<evidence type="ECO:0000259" key="13">
    <source>
        <dbReference type="SMART" id="SM00829"/>
    </source>
</evidence>
<comment type="catalytic activity">
    <reaction evidence="10">
        <text>2-deoxy-scyllo-inosamine + NAD(+) = 3-amino-2,3-dideoxy-scyllo-inosose + NADH + H(+)</text>
        <dbReference type="Rhea" id="RHEA:33883"/>
        <dbReference type="ChEBI" id="CHEBI:15378"/>
        <dbReference type="ChEBI" id="CHEBI:57540"/>
        <dbReference type="ChEBI" id="CHEBI:57945"/>
        <dbReference type="ChEBI" id="CHEBI:65002"/>
        <dbReference type="ChEBI" id="CHEBI:65003"/>
        <dbReference type="EC" id="1.1.1.329"/>
    </reaction>
</comment>
<evidence type="ECO:0000256" key="3">
    <source>
        <dbReference type="ARBA" id="ARBA00022833"/>
    </source>
</evidence>
<keyword evidence="15" id="KW-1185">Reference proteome</keyword>
<keyword evidence="4" id="KW-0560">Oxidoreductase</keyword>
<comment type="caution">
    <text evidence="14">The sequence shown here is derived from an EMBL/GenBank/DDBJ whole genome shotgun (WGS) entry which is preliminary data.</text>
</comment>
<comment type="catalytic activity">
    <reaction evidence="11">
        <text>2-deoxy-scyllo-inosamine + NADP(+) = 3-amino-2,3-dideoxy-scyllo-inosose + NADPH + H(+)</text>
        <dbReference type="Rhea" id="RHEA:33879"/>
        <dbReference type="ChEBI" id="CHEBI:15378"/>
        <dbReference type="ChEBI" id="CHEBI:57783"/>
        <dbReference type="ChEBI" id="CHEBI:58349"/>
        <dbReference type="ChEBI" id="CHEBI:65002"/>
        <dbReference type="ChEBI" id="CHEBI:65003"/>
        <dbReference type="EC" id="1.1.1.329"/>
    </reaction>
</comment>
<evidence type="ECO:0000313" key="15">
    <source>
        <dbReference type="Proteomes" id="UP000052982"/>
    </source>
</evidence>
<dbReference type="EMBL" id="LMWW01000032">
    <property type="protein sequence ID" value="KUN82379.1"/>
    <property type="molecule type" value="Genomic_DNA"/>
</dbReference>
<comment type="pathway">
    <text evidence="6">Metabolic intermediate biosynthesis; 2-deoxystreptamine biosynthesis; 2-deoxystreptamine from D-glucose 6-phosphate: step 3/4.</text>
</comment>
<feature type="domain" description="Enoyl reductase (ER)" evidence="13">
    <location>
        <begin position="8"/>
        <end position="343"/>
    </location>
</feature>
<dbReference type="Pfam" id="PF00107">
    <property type="entry name" value="ADH_zinc_N"/>
    <property type="match status" value="1"/>
</dbReference>
<evidence type="ECO:0000256" key="12">
    <source>
        <dbReference type="RuleBase" id="RU361277"/>
    </source>
</evidence>
<dbReference type="GO" id="GO:0008270">
    <property type="term" value="F:zinc ion binding"/>
    <property type="evidence" value="ECO:0007669"/>
    <property type="project" value="InterPro"/>
</dbReference>
<evidence type="ECO:0000256" key="7">
    <source>
        <dbReference type="ARBA" id="ARBA00038004"/>
    </source>
</evidence>
<comment type="cofactor">
    <cofactor evidence="1 12">
        <name>Zn(2+)</name>
        <dbReference type="ChEBI" id="CHEBI:29105"/>
    </cofactor>
</comment>
<dbReference type="CDD" id="cd08260">
    <property type="entry name" value="Zn_ADH6"/>
    <property type="match status" value="1"/>
</dbReference>
<dbReference type="OrthoDB" id="5295340at2"/>
<comment type="similarity">
    <text evidence="7">Belongs to the zinc-containing alcohol dehydrogenase family. DOIA dehydrogenase subfamily.</text>
</comment>
<evidence type="ECO:0000256" key="6">
    <source>
        <dbReference type="ARBA" id="ARBA00037908"/>
    </source>
</evidence>
<proteinExistence type="inferred from homology"/>
<evidence type="ECO:0000313" key="14">
    <source>
        <dbReference type="EMBL" id="KUN82379.1"/>
    </source>
</evidence>